<reference evidence="3" key="1">
    <citation type="submission" date="2018-06" db="EMBL/GenBank/DDBJ databases">
        <authorList>
            <person name="Zhirakovskaya E."/>
        </authorList>
    </citation>
    <scope>NUCLEOTIDE SEQUENCE</scope>
</reference>
<evidence type="ECO:0000313" key="3">
    <source>
        <dbReference type="EMBL" id="VAW29257.1"/>
    </source>
</evidence>
<evidence type="ECO:0000259" key="1">
    <source>
        <dbReference type="Pfam" id="PF10079"/>
    </source>
</evidence>
<name>A0A3B0UV79_9ZZZZ</name>
<dbReference type="AlphaFoldDB" id="A0A3B0UV79"/>
<feature type="domain" description="Bacillithiol biosynthesis BshC N-terminal Rossmann-like" evidence="1">
    <location>
        <begin position="4"/>
        <end position="120"/>
    </location>
</feature>
<feature type="domain" description="Bacillithiol biosynthesis BshC C-terminal coiled-coil" evidence="2">
    <location>
        <begin position="124"/>
        <end position="275"/>
    </location>
</feature>
<organism evidence="3">
    <name type="scientific">hydrothermal vent metagenome</name>
    <dbReference type="NCBI Taxonomy" id="652676"/>
    <lineage>
        <taxon>unclassified sequences</taxon>
        <taxon>metagenomes</taxon>
        <taxon>ecological metagenomes</taxon>
    </lineage>
</organism>
<keyword evidence="3" id="KW-0436">Ligase</keyword>
<proteinExistence type="predicted"/>
<dbReference type="InterPro" id="IPR055399">
    <property type="entry name" value="CC_BshC"/>
</dbReference>
<dbReference type="Pfam" id="PF10079">
    <property type="entry name" value="Rossmann-like_BshC"/>
    <property type="match status" value="1"/>
</dbReference>
<accession>A0A3B0UV79</accession>
<sequence>HPLVETQSNALDEAGYKQQLQPRELNLFYLTDGLRARIIKEGDSYSVVDTGLQFSKKEIESLLETNPERFSPNVILRPVYQEVILPNLGYVGGPSELAYWFQLKSVFDHFKLAFPILMPRSFVMYLGQATCRKIDKLGVAIKDIFLREDLFINAYVKSKSNGQLSLAEAKEELTALFAGIKKKAAKVDATLAALVESEQINSVKSINRVEQKMLKAEKRNRKDELRMLKEIYESLYPGGVPHERRENILSVDNPNFIEQLFAQLNPLDLKYVILKPDNRQH</sequence>
<dbReference type="GO" id="GO:0016874">
    <property type="term" value="F:ligase activity"/>
    <property type="evidence" value="ECO:0007669"/>
    <property type="project" value="UniProtKB-KW"/>
</dbReference>
<gene>
    <name evidence="3" type="ORF">MNBD_BACTEROID06-909</name>
</gene>
<protein>
    <submittedName>
        <fullName evidence="3">Glucosaminyl-malate:cysteine ligase</fullName>
    </submittedName>
</protein>
<evidence type="ECO:0000259" key="2">
    <source>
        <dbReference type="Pfam" id="PF24850"/>
    </source>
</evidence>
<feature type="non-terminal residue" evidence="3">
    <location>
        <position position="1"/>
    </location>
</feature>
<dbReference type="EMBL" id="UOES01000538">
    <property type="protein sequence ID" value="VAW29257.1"/>
    <property type="molecule type" value="Genomic_DNA"/>
</dbReference>
<dbReference type="InterPro" id="IPR055398">
    <property type="entry name" value="Rossmann-like_BshC"/>
</dbReference>
<dbReference type="Pfam" id="PF24850">
    <property type="entry name" value="CC_BshC"/>
    <property type="match status" value="1"/>
</dbReference>